<comment type="caution">
    <text evidence="1">The sequence shown here is derived from an EMBL/GenBank/DDBJ whole genome shotgun (WGS) entry which is preliminary data.</text>
</comment>
<accession>A0A834TMJ5</accession>
<reference evidence="1" key="1">
    <citation type="submission" date="2020-09" db="EMBL/GenBank/DDBJ databases">
        <title>Genome-Enabled Discovery of Anthraquinone Biosynthesis in Senna tora.</title>
        <authorList>
            <person name="Kang S.-H."/>
            <person name="Pandey R.P."/>
            <person name="Lee C.-M."/>
            <person name="Sim J.-S."/>
            <person name="Jeong J.-T."/>
            <person name="Choi B.-S."/>
            <person name="Jung M."/>
            <person name="Ginzburg D."/>
            <person name="Zhao K."/>
            <person name="Won S.Y."/>
            <person name="Oh T.-J."/>
            <person name="Yu Y."/>
            <person name="Kim N.-H."/>
            <person name="Lee O.R."/>
            <person name="Lee T.-H."/>
            <person name="Bashyal P."/>
            <person name="Kim T.-S."/>
            <person name="Lee W.-H."/>
            <person name="Kawkins C."/>
            <person name="Kim C.-K."/>
            <person name="Kim J.S."/>
            <person name="Ahn B.O."/>
            <person name="Rhee S.Y."/>
            <person name="Sohng J.K."/>
        </authorList>
    </citation>
    <scope>NUCLEOTIDE SEQUENCE</scope>
    <source>
        <tissue evidence="1">Leaf</tissue>
    </source>
</reference>
<name>A0A834TMJ5_9FABA</name>
<dbReference type="EMBL" id="JAAIUW010000007">
    <property type="protein sequence ID" value="KAF7823570.1"/>
    <property type="molecule type" value="Genomic_DNA"/>
</dbReference>
<evidence type="ECO:0000313" key="1">
    <source>
        <dbReference type="EMBL" id="KAF7823570.1"/>
    </source>
</evidence>
<proteinExistence type="predicted"/>
<evidence type="ECO:0000313" key="2">
    <source>
        <dbReference type="Proteomes" id="UP000634136"/>
    </source>
</evidence>
<dbReference type="Proteomes" id="UP000634136">
    <property type="component" value="Unassembled WGS sequence"/>
</dbReference>
<organism evidence="1 2">
    <name type="scientific">Senna tora</name>
    <dbReference type="NCBI Taxonomy" id="362788"/>
    <lineage>
        <taxon>Eukaryota</taxon>
        <taxon>Viridiplantae</taxon>
        <taxon>Streptophyta</taxon>
        <taxon>Embryophyta</taxon>
        <taxon>Tracheophyta</taxon>
        <taxon>Spermatophyta</taxon>
        <taxon>Magnoliopsida</taxon>
        <taxon>eudicotyledons</taxon>
        <taxon>Gunneridae</taxon>
        <taxon>Pentapetalae</taxon>
        <taxon>rosids</taxon>
        <taxon>fabids</taxon>
        <taxon>Fabales</taxon>
        <taxon>Fabaceae</taxon>
        <taxon>Caesalpinioideae</taxon>
        <taxon>Cassia clade</taxon>
        <taxon>Senna</taxon>
    </lineage>
</organism>
<keyword evidence="2" id="KW-1185">Reference proteome</keyword>
<sequence>MVGKGLARRPITLNESGDNKRVCLLAVRLPFGDVAYGQRCPPAKLSVLGRGGAIRSATIMPSDLVCVRDLEEGCGSVISSSERQGEASRRCFCGLWVFLIPDCPTLKLDILPDTEVGH</sequence>
<protein>
    <submittedName>
        <fullName evidence="1">Uncharacterized protein</fullName>
    </submittedName>
</protein>
<dbReference type="AlphaFoldDB" id="A0A834TMJ5"/>
<gene>
    <name evidence="1" type="ORF">G2W53_021714</name>
</gene>